<dbReference type="InterPro" id="IPR044811">
    <property type="entry name" value="DME/ROS1"/>
</dbReference>
<protein>
    <submittedName>
        <fullName evidence="3">Nicotinate-nucleotide pyrophosphorylase [carboxylating], chloroplastic</fullName>
    </submittedName>
</protein>
<dbReference type="SMART" id="SM00525">
    <property type="entry name" value="FES"/>
    <property type="match status" value="1"/>
</dbReference>
<comment type="pathway">
    <text evidence="1">Cofactor biosynthesis; NAD(+) biosynthesis.</text>
</comment>
<evidence type="ECO:0000259" key="2">
    <source>
        <dbReference type="Pfam" id="PF01729"/>
    </source>
</evidence>
<evidence type="ECO:0000256" key="1">
    <source>
        <dbReference type="ARBA" id="ARBA00004790"/>
    </source>
</evidence>
<dbReference type="InterPro" id="IPR013785">
    <property type="entry name" value="Aldolase_TIM"/>
</dbReference>
<name>A0ABQ5FU04_9ASTR</name>
<reference evidence="3" key="1">
    <citation type="journal article" date="2022" name="Int. J. Mol. Sci.">
        <title>Draft Genome of Tanacetum Coccineum: Genomic Comparison of Closely Related Tanacetum-Family Plants.</title>
        <authorList>
            <person name="Yamashiro T."/>
            <person name="Shiraishi A."/>
            <person name="Nakayama K."/>
            <person name="Satake H."/>
        </authorList>
    </citation>
    <scope>NUCLEOTIDE SEQUENCE</scope>
</reference>
<accession>A0ABQ5FU04</accession>
<dbReference type="Proteomes" id="UP001151760">
    <property type="component" value="Unassembled WGS sequence"/>
</dbReference>
<keyword evidence="4" id="KW-1185">Reference proteome</keyword>
<dbReference type="SUPFAM" id="SSF51690">
    <property type="entry name" value="Nicotinate/Quinolinate PRTase C-terminal domain-like"/>
    <property type="match status" value="1"/>
</dbReference>
<proteinExistence type="predicted"/>
<dbReference type="InterPro" id="IPR003651">
    <property type="entry name" value="Endonuclease3_FeS-loop_motif"/>
</dbReference>
<evidence type="ECO:0000313" key="4">
    <source>
        <dbReference type="Proteomes" id="UP001151760"/>
    </source>
</evidence>
<dbReference type="PANTHER" id="PTHR46213">
    <property type="entry name" value="TRANSCRIPTIONAL ACTIVATOR DEMETER"/>
    <property type="match status" value="1"/>
</dbReference>
<dbReference type="Pfam" id="PF01729">
    <property type="entry name" value="QRPTase_C"/>
    <property type="match status" value="1"/>
</dbReference>
<dbReference type="InterPro" id="IPR002638">
    <property type="entry name" value="Quinolinate_PRibosylTrfase_C"/>
</dbReference>
<evidence type="ECO:0000313" key="3">
    <source>
        <dbReference type="EMBL" id="GJT66845.1"/>
    </source>
</evidence>
<sequence length="361" mass="41307">MLDKDLYDSWKSRMELYMQNREHGRMILESVEHDPLIWPMIEENRMTRTKKYAEFSATKKIQVDCDMKATNIILQGLPADIYSLDDWILSYQMPRDLSCWTTVCEHSGDTFVSCIDIGEMEYYENDLKHPYLIDNEVSTLHRSPNNRLYMLPSTPQVLLESMGPYGSTRLNGVWKRMQPLDRSEIVLIGEGQNHRLGLFDTVMIKDNHTCVVGGVSNALKSVDLYLKNNNLQMGVKILYETKNHKQQVDNDIPFVSFGDFDSPSCFCSKVTYEDELPAAERYESDDSFGEPASSVVFCTKTKPNCNACQMRGQCRHFASALARTSMNLRMDGSCAGSFSHIWSMTVGAGEGKLTFLIKYYR</sequence>
<gene>
    <name evidence="3" type="ORF">Tco_1018325</name>
</gene>
<comment type="caution">
    <text evidence="3">The sequence shown here is derived from an EMBL/GenBank/DDBJ whole genome shotgun (WGS) entry which is preliminary data.</text>
</comment>
<organism evidence="3 4">
    <name type="scientific">Tanacetum coccineum</name>
    <dbReference type="NCBI Taxonomy" id="301880"/>
    <lineage>
        <taxon>Eukaryota</taxon>
        <taxon>Viridiplantae</taxon>
        <taxon>Streptophyta</taxon>
        <taxon>Embryophyta</taxon>
        <taxon>Tracheophyta</taxon>
        <taxon>Spermatophyta</taxon>
        <taxon>Magnoliopsida</taxon>
        <taxon>eudicotyledons</taxon>
        <taxon>Gunneridae</taxon>
        <taxon>Pentapetalae</taxon>
        <taxon>asterids</taxon>
        <taxon>campanulids</taxon>
        <taxon>Asterales</taxon>
        <taxon>Asteraceae</taxon>
        <taxon>Asteroideae</taxon>
        <taxon>Anthemideae</taxon>
        <taxon>Anthemidinae</taxon>
        <taxon>Tanacetum</taxon>
    </lineage>
</organism>
<reference evidence="3" key="2">
    <citation type="submission" date="2022-01" db="EMBL/GenBank/DDBJ databases">
        <authorList>
            <person name="Yamashiro T."/>
            <person name="Shiraishi A."/>
            <person name="Satake H."/>
            <person name="Nakayama K."/>
        </authorList>
    </citation>
    <scope>NUCLEOTIDE SEQUENCE</scope>
</reference>
<feature type="domain" description="Quinolinate phosphoribosyl transferase C-terminal" evidence="2">
    <location>
        <begin position="186"/>
        <end position="241"/>
    </location>
</feature>
<dbReference type="Gene3D" id="1.10.1670.10">
    <property type="entry name" value="Helix-hairpin-Helix base-excision DNA repair enzymes (C-terminal)"/>
    <property type="match status" value="1"/>
</dbReference>
<dbReference type="InterPro" id="IPR036068">
    <property type="entry name" value="Nicotinate_pribotase-like_C"/>
</dbReference>
<dbReference type="PANTHER" id="PTHR46213:SF13">
    <property type="entry name" value="DEMETER-LIKE PROTEIN 2-RELATED"/>
    <property type="match status" value="1"/>
</dbReference>
<dbReference type="InterPro" id="IPR023170">
    <property type="entry name" value="HhH_base_excis_C"/>
</dbReference>
<dbReference type="Gene3D" id="3.20.20.70">
    <property type="entry name" value="Aldolase class I"/>
    <property type="match status" value="1"/>
</dbReference>
<dbReference type="EMBL" id="BQNB010017753">
    <property type="protein sequence ID" value="GJT66845.1"/>
    <property type="molecule type" value="Genomic_DNA"/>
</dbReference>